<comment type="similarity">
    <text evidence="7">Belongs to the binding-protein-dependent transport system permease family.</text>
</comment>
<evidence type="ECO:0000313" key="10">
    <source>
        <dbReference type="EMBL" id="RXZ87795.1"/>
    </source>
</evidence>
<evidence type="ECO:0000256" key="8">
    <source>
        <dbReference type="SAM" id="MobiDB-lite"/>
    </source>
</evidence>
<evidence type="ECO:0000256" key="4">
    <source>
        <dbReference type="ARBA" id="ARBA00022692"/>
    </source>
</evidence>
<protein>
    <submittedName>
        <fullName evidence="10">ABC transporter permease subunit</fullName>
    </submittedName>
</protein>
<evidence type="ECO:0000256" key="2">
    <source>
        <dbReference type="ARBA" id="ARBA00022448"/>
    </source>
</evidence>
<dbReference type="InterPro" id="IPR035906">
    <property type="entry name" value="MetI-like_sf"/>
</dbReference>
<evidence type="ECO:0000256" key="7">
    <source>
        <dbReference type="RuleBase" id="RU363032"/>
    </source>
</evidence>
<keyword evidence="3" id="KW-1003">Cell membrane</keyword>
<feature type="region of interest" description="Disordered" evidence="8">
    <location>
        <begin position="1"/>
        <end position="24"/>
    </location>
</feature>
<evidence type="ECO:0000256" key="5">
    <source>
        <dbReference type="ARBA" id="ARBA00022989"/>
    </source>
</evidence>
<feature type="transmembrane region" description="Helical" evidence="7">
    <location>
        <begin position="118"/>
        <end position="136"/>
    </location>
</feature>
<feature type="transmembrane region" description="Helical" evidence="7">
    <location>
        <begin position="148"/>
        <end position="171"/>
    </location>
</feature>
<comment type="caution">
    <text evidence="10">The sequence shown here is derived from an EMBL/GenBank/DDBJ whole genome shotgun (WGS) entry which is preliminary data.</text>
</comment>
<dbReference type="Proteomes" id="UP000292686">
    <property type="component" value="Unassembled WGS sequence"/>
</dbReference>
<sequence>MALSGTVSRSVSPPSAMPRSSTRRRASRSTVSFVRVAGITAAVLVVFIALWEGYKALGQATGDVWPFTDIPLPVSTSDSAMPHVWTIVSALFQPASAASSQTLLSYYLEQTSVTLREAAYGLIAGSIIGVVLAVVLRELRFVMRGVLPWLVISQTIPLVALAPIIVVWVGGAGFPSWVAVSVIAAYLSFFPVTVNVLTGLNSADPIHIEFMQSINASRWSTLVRVRMPAALPSLFTGLRLAATASVIGAIVGELSAGTGLGIGRAILTAAYYFSIQPENLFAAVLVASLAGVLFVQAITALEWVALRKRNNR</sequence>
<proteinExistence type="inferred from homology"/>
<dbReference type="EMBL" id="SDPM01000001">
    <property type="protein sequence ID" value="RXZ87795.1"/>
    <property type="molecule type" value="Genomic_DNA"/>
</dbReference>
<evidence type="ECO:0000259" key="9">
    <source>
        <dbReference type="PROSITE" id="PS50928"/>
    </source>
</evidence>
<reference evidence="10 11" key="1">
    <citation type="submission" date="2019-01" db="EMBL/GenBank/DDBJ databases">
        <title>Agromyces.</title>
        <authorList>
            <person name="Li J."/>
        </authorList>
    </citation>
    <scope>NUCLEOTIDE SEQUENCE [LARGE SCALE GENOMIC DNA]</scope>
    <source>
        <strain evidence="10 11">DSM 23870</strain>
    </source>
</reference>
<organism evidence="10 11">
    <name type="scientific">Agromyces atrinae</name>
    <dbReference type="NCBI Taxonomy" id="592376"/>
    <lineage>
        <taxon>Bacteria</taxon>
        <taxon>Bacillati</taxon>
        <taxon>Actinomycetota</taxon>
        <taxon>Actinomycetes</taxon>
        <taxon>Micrococcales</taxon>
        <taxon>Microbacteriaceae</taxon>
        <taxon>Agromyces</taxon>
    </lineage>
</organism>
<accession>A0A4Q2M6I1</accession>
<gene>
    <name evidence="10" type="ORF">ESP50_00895</name>
</gene>
<keyword evidence="4 7" id="KW-0812">Transmembrane</keyword>
<keyword evidence="5 7" id="KW-1133">Transmembrane helix</keyword>
<evidence type="ECO:0000256" key="3">
    <source>
        <dbReference type="ARBA" id="ARBA00022475"/>
    </source>
</evidence>
<dbReference type="PANTHER" id="PTHR30151">
    <property type="entry name" value="ALKANE SULFONATE ABC TRANSPORTER-RELATED, MEMBRANE SUBUNIT"/>
    <property type="match status" value="1"/>
</dbReference>
<dbReference type="InterPro" id="IPR000515">
    <property type="entry name" value="MetI-like"/>
</dbReference>
<dbReference type="CDD" id="cd06261">
    <property type="entry name" value="TM_PBP2"/>
    <property type="match status" value="1"/>
</dbReference>
<dbReference type="Pfam" id="PF00528">
    <property type="entry name" value="BPD_transp_1"/>
    <property type="match status" value="1"/>
</dbReference>
<evidence type="ECO:0000256" key="6">
    <source>
        <dbReference type="ARBA" id="ARBA00023136"/>
    </source>
</evidence>
<dbReference type="AlphaFoldDB" id="A0A4Q2M6I1"/>
<name>A0A4Q2M6I1_9MICO</name>
<feature type="transmembrane region" description="Helical" evidence="7">
    <location>
        <begin position="280"/>
        <end position="306"/>
    </location>
</feature>
<dbReference type="SUPFAM" id="SSF161098">
    <property type="entry name" value="MetI-like"/>
    <property type="match status" value="1"/>
</dbReference>
<keyword evidence="11" id="KW-1185">Reference proteome</keyword>
<keyword evidence="2 7" id="KW-0813">Transport</keyword>
<keyword evidence="6 7" id="KW-0472">Membrane</keyword>
<dbReference type="GO" id="GO:0005886">
    <property type="term" value="C:plasma membrane"/>
    <property type="evidence" value="ECO:0007669"/>
    <property type="project" value="UniProtKB-SubCell"/>
</dbReference>
<evidence type="ECO:0000256" key="1">
    <source>
        <dbReference type="ARBA" id="ARBA00004651"/>
    </source>
</evidence>
<dbReference type="OrthoDB" id="4926350at2"/>
<dbReference type="Gene3D" id="1.10.3720.10">
    <property type="entry name" value="MetI-like"/>
    <property type="match status" value="1"/>
</dbReference>
<feature type="domain" description="ABC transmembrane type-1" evidence="9">
    <location>
        <begin position="111"/>
        <end position="302"/>
    </location>
</feature>
<feature type="transmembrane region" description="Helical" evidence="7">
    <location>
        <begin position="33"/>
        <end position="51"/>
    </location>
</feature>
<dbReference type="PROSITE" id="PS50928">
    <property type="entry name" value="ABC_TM1"/>
    <property type="match status" value="1"/>
</dbReference>
<evidence type="ECO:0000313" key="11">
    <source>
        <dbReference type="Proteomes" id="UP000292686"/>
    </source>
</evidence>
<feature type="transmembrane region" description="Helical" evidence="7">
    <location>
        <begin position="177"/>
        <end position="197"/>
    </location>
</feature>
<feature type="compositionally biased region" description="Polar residues" evidence="8">
    <location>
        <begin position="1"/>
        <end position="11"/>
    </location>
</feature>
<dbReference type="PANTHER" id="PTHR30151:SF0">
    <property type="entry name" value="ABC TRANSPORTER PERMEASE PROTEIN MJ0413-RELATED"/>
    <property type="match status" value="1"/>
</dbReference>
<dbReference type="GO" id="GO:0055085">
    <property type="term" value="P:transmembrane transport"/>
    <property type="evidence" value="ECO:0007669"/>
    <property type="project" value="InterPro"/>
</dbReference>
<comment type="subcellular location">
    <subcellularLocation>
        <location evidence="1 7">Cell membrane</location>
        <topology evidence="1 7">Multi-pass membrane protein</topology>
    </subcellularLocation>
</comment>